<gene>
    <name evidence="2" type="ORF">Plil01_000467900</name>
</gene>
<feature type="region of interest" description="Disordered" evidence="1">
    <location>
        <begin position="335"/>
        <end position="548"/>
    </location>
</feature>
<reference evidence="2" key="1">
    <citation type="submission" date="2023-04" db="EMBL/GenBank/DDBJ databases">
        <title>Phytophthora lilii NBRC 32176.</title>
        <authorList>
            <person name="Ichikawa N."/>
            <person name="Sato H."/>
            <person name="Tonouchi N."/>
        </authorList>
    </citation>
    <scope>NUCLEOTIDE SEQUENCE</scope>
    <source>
        <strain evidence="2">NBRC 32176</strain>
    </source>
</reference>
<name>A0A9W6TK09_9STRA</name>
<feature type="compositionally biased region" description="Low complexity" evidence="1">
    <location>
        <begin position="593"/>
        <end position="602"/>
    </location>
</feature>
<evidence type="ECO:0000313" key="3">
    <source>
        <dbReference type="Proteomes" id="UP001165083"/>
    </source>
</evidence>
<feature type="compositionally biased region" description="Low complexity" evidence="1">
    <location>
        <begin position="703"/>
        <end position="719"/>
    </location>
</feature>
<feature type="compositionally biased region" description="Low complexity" evidence="1">
    <location>
        <begin position="366"/>
        <end position="380"/>
    </location>
</feature>
<comment type="caution">
    <text evidence="2">The sequence shown here is derived from an EMBL/GenBank/DDBJ whole genome shotgun (WGS) entry which is preliminary data.</text>
</comment>
<dbReference type="Proteomes" id="UP001165083">
    <property type="component" value="Unassembled WGS sequence"/>
</dbReference>
<accession>A0A9W6TK09</accession>
<feature type="region of interest" description="Disordered" evidence="1">
    <location>
        <begin position="622"/>
        <end position="731"/>
    </location>
</feature>
<feature type="compositionally biased region" description="Low complexity" evidence="1">
    <location>
        <begin position="640"/>
        <end position="663"/>
    </location>
</feature>
<protein>
    <submittedName>
        <fullName evidence="2">Unnamed protein product</fullName>
    </submittedName>
</protein>
<proteinExistence type="predicted"/>
<dbReference type="EMBL" id="BSXW01000194">
    <property type="protein sequence ID" value="GMF14310.1"/>
    <property type="molecule type" value="Genomic_DNA"/>
</dbReference>
<evidence type="ECO:0000256" key="1">
    <source>
        <dbReference type="SAM" id="MobiDB-lite"/>
    </source>
</evidence>
<feature type="compositionally biased region" description="Low complexity" evidence="1">
    <location>
        <begin position="536"/>
        <end position="548"/>
    </location>
</feature>
<keyword evidence="3" id="KW-1185">Reference proteome</keyword>
<feature type="compositionally biased region" description="Low complexity" evidence="1">
    <location>
        <begin position="395"/>
        <end position="523"/>
    </location>
</feature>
<feature type="compositionally biased region" description="Polar residues" evidence="1">
    <location>
        <begin position="381"/>
        <end position="394"/>
    </location>
</feature>
<feature type="region of interest" description="Disordered" evidence="1">
    <location>
        <begin position="194"/>
        <end position="239"/>
    </location>
</feature>
<sequence>MDPHAMGMQGGGMSVPMSMGMGGAGAAQPLAMGMSAMYGAQPQMMMNVAPQMPMAQPQMPMGSIAMGQMGLNPAVSGAMQAASAAPADWRIQLTREHRANLIAKIYNEMVRVSADPVPGIKLWMNVSWYELSLYKESPTQEVYINKIFTRLKSLRAQQSDMNAAMAAQSLPNQGMLSRLDFSYYSTLNLNQRGGNGQVGSYPGHNQFSGPGPHPGAQQQPGKPMSAGNTPVKTETSMSANSVAEYWQQHAALRAKHQGDVEKVHGAFKKYVDHMKGHDETEQKKKLRYLLSYVELCANILSEDKATHPPRKIEELDKVFKYIVKIVNPYLKKLRTETDKRSYPSGDATNSSAGAGGQPMTAGGTGASTSSGVATSSGSSTMPANTSSGFSSAMTQPQAAGQNQQQNANPSMQQTSQQKQQQYMMQQRSQQMQAQARQQQMMQQQQQMMRQQQMQQKNPQQAQFSAQPQQQNSQNAANQQSGQQTQQQMGQQRPQQSAQNPAQQQPPQQKPQQPQQPQQAQPQQPNQPPTSRGENPSISSGLSLGLDDSLYGSMGNDLLQMPTPSGASSGLMDFSSALSPTSFGGMDLLDWDDGTSGQGNASSSGGGDSSDLMTFVETFRARDAGPGAAGGAAPRHRQLSAGLQHARGHRGAAAAAQAAAAARLEGGDGSAPAAGRAAPELQGGRGAARTLPGLVHRRLQRPPGAAARDSAAGAAQGAAAGREEGEGDVGAGLRRHCGTGAGLRGRQATSLVGALRAHESAAVRLQHGQETAALAFLGQRLAIRRRAALRALERSSDVRLRDEADYVAARVLQVHPTHRPRGAGDAGAGAAGEPRSSSQRCHSPEAVGPEARHPQRLPVADGYRSVQTCSCKCRFLCGGRVVVLQTGVPEDVPAVPVALYRAGRGHPLQALPACSVPNVGSIYIERDAVQLLPRVLRDALFVSRVLAPARRQ</sequence>
<feature type="compositionally biased region" description="Polar residues" evidence="1">
    <location>
        <begin position="226"/>
        <end position="239"/>
    </location>
</feature>
<evidence type="ECO:0000313" key="2">
    <source>
        <dbReference type="EMBL" id="GMF14310.1"/>
    </source>
</evidence>
<dbReference type="OrthoDB" id="79772at2759"/>
<dbReference type="AlphaFoldDB" id="A0A9W6TK09"/>
<organism evidence="2 3">
    <name type="scientific">Phytophthora lilii</name>
    <dbReference type="NCBI Taxonomy" id="2077276"/>
    <lineage>
        <taxon>Eukaryota</taxon>
        <taxon>Sar</taxon>
        <taxon>Stramenopiles</taxon>
        <taxon>Oomycota</taxon>
        <taxon>Peronosporomycetes</taxon>
        <taxon>Peronosporales</taxon>
        <taxon>Peronosporaceae</taxon>
        <taxon>Phytophthora</taxon>
    </lineage>
</organism>
<feature type="region of interest" description="Disordered" evidence="1">
    <location>
        <begin position="587"/>
        <end position="610"/>
    </location>
</feature>
<feature type="region of interest" description="Disordered" evidence="1">
    <location>
        <begin position="816"/>
        <end position="852"/>
    </location>
</feature>